<keyword evidence="15" id="KW-1185">Reference proteome</keyword>
<evidence type="ECO:0000313" key="14">
    <source>
        <dbReference type="EMBL" id="OQR75922.1"/>
    </source>
</evidence>
<keyword evidence="5" id="KW-0808">Transferase</keyword>
<dbReference type="PANTHER" id="PTHR22914">
    <property type="entry name" value="CHITIN SYNTHASE"/>
    <property type="match status" value="1"/>
</dbReference>
<evidence type="ECO:0000256" key="2">
    <source>
        <dbReference type="ARBA" id="ARBA00012543"/>
    </source>
</evidence>
<gene>
    <name evidence="14" type="ORF">BIW11_08112</name>
</gene>
<keyword evidence="10" id="KW-0325">Glycoprotein</keyword>
<comment type="catalytic activity">
    <reaction evidence="12">
        <text>[(1-&gt;4)-N-acetyl-beta-D-glucosaminyl](n) + UDP-N-acetyl-alpha-D-glucosamine = [(1-&gt;4)-N-acetyl-beta-D-glucosaminyl](n+1) + UDP + H(+)</text>
        <dbReference type="Rhea" id="RHEA:16637"/>
        <dbReference type="Rhea" id="RHEA-COMP:9593"/>
        <dbReference type="Rhea" id="RHEA-COMP:9595"/>
        <dbReference type="ChEBI" id="CHEBI:15378"/>
        <dbReference type="ChEBI" id="CHEBI:17029"/>
        <dbReference type="ChEBI" id="CHEBI:57705"/>
        <dbReference type="ChEBI" id="CHEBI:58223"/>
        <dbReference type="EC" id="2.4.1.16"/>
    </reaction>
</comment>
<dbReference type="EMBL" id="MNPL01005599">
    <property type="protein sequence ID" value="OQR75922.1"/>
    <property type="molecule type" value="Genomic_DNA"/>
</dbReference>
<evidence type="ECO:0000256" key="4">
    <source>
        <dbReference type="ARBA" id="ARBA00022676"/>
    </source>
</evidence>
<organism evidence="14 15">
    <name type="scientific">Tropilaelaps mercedesae</name>
    <dbReference type="NCBI Taxonomy" id="418985"/>
    <lineage>
        <taxon>Eukaryota</taxon>
        <taxon>Metazoa</taxon>
        <taxon>Ecdysozoa</taxon>
        <taxon>Arthropoda</taxon>
        <taxon>Chelicerata</taxon>
        <taxon>Arachnida</taxon>
        <taxon>Acari</taxon>
        <taxon>Parasitiformes</taxon>
        <taxon>Mesostigmata</taxon>
        <taxon>Gamasina</taxon>
        <taxon>Dermanyssoidea</taxon>
        <taxon>Laelapidae</taxon>
        <taxon>Tropilaelaps</taxon>
    </lineage>
</organism>
<evidence type="ECO:0000256" key="3">
    <source>
        <dbReference type="ARBA" id="ARBA00022475"/>
    </source>
</evidence>
<feature type="transmembrane region" description="Helical" evidence="13">
    <location>
        <begin position="345"/>
        <end position="368"/>
    </location>
</feature>
<evidence type="ECO:0000256" key="13">
    <source>
        <dbReference type="SAM" id="Phobius"/>
    </source>
</evidence>
<keyword evidence="9 13" id="KW-0472">Membrane</keyword>
<evidence type="ECO:0000256" key="12">
    <source>
        <dbReference type="ARBA" id="ARBA00048014"/>
    </source>
</evidence>
<dbReference type="InterPro" id="IPR029044">
    <property type="entry name" value="Nucleotide-diphossugar_trans"/>
</dbReference>
<evidence type="ECO:0000256" key="9">
    <source>
        <dbReference type="ARBA" id="ARBA00023136"/>
    </source>
</evidence>
<comment type="similarity">
    <text evidence="11">Belongs to the chitin synthase family. Class IV subfamily.</text>
</comment>
<evidence type="ECO:0000256" key="5">
    <source>
        <dbReference type="ARBA" id="ARBA00022679"/>
    </source>
</evidence>
<keyword evidence="4" id="KW-0328">Glycosyltransferase</keyword>
<evidence type="ECO:0000256" key="10">
    <source>
        <dbReference type="ARBA" id="ARBA00023180"/>
    </source>
</evidence>
<dbReference type="SUPFAM" id="SSF53448">
    <property type="entry name" value="Nucleotide-diphospho-sugar transferases"/>
    <property type="match status" value="1"/>
</dbReference>
<feature type="transmembrane region" description="Helical" evidence="13">
    <location>
        <begin position="398"/>
        <end position="420"/>
    </location>
</feature>
<evidence type="ECO:0000256" key="8">
    <source>
        <dbReference type="ARBA" id="ARBA00023054"/>
    </source>
</evidence>
<comment type="caution">
    <text evidence="14">The sequence shown here is derived from an EMBL/GenBank/DDBJ whole genome shotgun (WGS) entry which is preliminary data.</text>
</comment>
<keyword evidence="7 13" id="KW-1133">Transmembrane helix</keyword>
<evidence type="ECO:0000256" key="11">
    <source>
        <dbReference type="ARBA" id="ARBA00046329"/>
    </source>
</evidence>
<feature type="transmembrane region" description="Helical" evidence="13">
    <location>
        <begin position="432"/>
        <end position="449"/>
    </location>
</feature>
<evidence type="ECO:0000256" key="1">
    <source>
        <dbReference type="ARBA" id="ARBA00004651"/>
    </source>
</evidence>
<feature type="transmembrane region" description="Helical" evidence="13">
    <location>
        <begin position="374"/>
        <end position="391"/>
    </location>
</feature>
<feature type="non-terminal residue" evidence="14">
    <location>
        <position position="1"/>
    </location>
</feature>
<dbReference type="Pfam" id="PF03142">
    <property type="entry name" value="Chitin_synth_2"/>
    <property type="match status" value="1"/>
</dbReference>
<dbReference type="EC" id="2.4.1.16" evidence="2"/>
<dbReference type="STRING" id="418985.A0A1V9XRA1"/>
<dbReference type="PANTHER" id="PTHR22914:SF42">
    <property type="entry name" value="CHITIN SYNTHASE"/>
    <property type="match status" value="1"/>
</dbReference>
<dbReference type="GO" id="GO:0004100">
    <property type="term" value="F:chitin synthase activity"/>
    <property type="evidence" value="ECO:0007669"/>
    <property type="project" value="UniProtKB-EC"/>
</dbReference>
<sequence>EILFDDAFEMKDGVRQVNGFVKTLIGAMEIAVRSRKVAVITYSKVYGGKVSLKPPCKILTPYGGRLEWDLPNHGERLSGKRTRLLVHLKDKTLIRARKRWSQVMYMYYLLGYCFHQLNMNDYQKKLRSRNTFLLALDGDVNFRPHAVKLLVDLMKNNLSLGAACGRIHPVGSGPIVWYQKFEYAVGHWLQKATEHTFGCVLCSPGCFSLFRAGALMADGVMRTYTMECKEPQHFVQYDQGEDRWLCTLLLQRGYSVEYSAASDAYTHAPETFNDFFIQRRRWGPSTLANIIDLLLSAKHTIEINPSISILYIMYQSMLMIGNVIGKSDFDPPRKQNFKFVPQLPAVANIGPGNIFMMMVGSFVTVFSIAIYKAMLINLSPVLLFIIVCFYCNNKKQLLLAQFLSFLYALVMTAVLMGIVIQIKNEGLGSPSAMFFVTVVLSFSITALLHPRV</sequence>
<dbReference type="AlphaFoldDB" id="A0A1V9XRA1"/>
<dbReference type="Proteomes" id="UP000192247">
    <property type="component" value="Unassembled WGS sequence"/>
</dbReference>
<dbReference type="FunFam" id="3.90.550.10:FF:000139">
    <property type="entry name" value="Chitin synthase 8"/>
    <property type="match status" value="1"/>
</dbReference>
<evidence type="ECO:0000313" key="15">
    <source>
        <dbReference type="Proteomes" id="UP000192247"/>
    </source>
</evidence>
<keyword evidence="8" id="KW-0175">Coiled coil</keyword>
<keyword evidence="3" id="KW-1003">Cell membrane</keyword>
<dbReference type="GO" id="GO:0005886">
    <property type="term" value="C:plasma membrane"/>
    <property type="evidence" value="ECO:0007669"/>
    <property type="project" value="UniProtKB-SubCell"/>
</dbReference>
<dbReference type="InParanoid" id="A0A1V9XRA1"/>
<evidence type="ECO:0000256" key="6">
    <source>
        <dbReference type="ARBA" id="ARBA00022692"/>
    </source>
</evidence>
<protein>
    <recommendedName>
        <fullName evidence="2">chitin synthase</fullName>
        <ecNumber evidence="2">2.4.1.16</ecNumber>
    </recommendedName>
</protein>
<comment type="subcellular location">
    <subcellularLocation>
        <location evidence="1">Cell membrane</location>
        <topology evidence="1">Multi-pass membrane protein</topology>
    </subcellularLocation>
</comment>
<keyword evidence="6 13" id="KW-0812">Transmembrane</keyword>
<name>A0A1V9XRA1_9ACAR</name>
<feature type="transmembrane region" description="Helical" evidence="13">
    <location>
        <begin position="306"/>
        <end position="324"/>
    </location>
</feature>
<dbReference type="OrthoDB" id="370884at2759"/>
<dbReference type="GO" id="GO:0006031">
    <property type="term" value="P:chitin biosynthetic process"/>
    <property type="evidence" value="ECO:0007669"/>
    <property type="project" value="TreeGrafter"/>
</dbReference>
<proteinExistence type="inferred from homology"/>
<evidence type="ECO:0000256" key="7">
    <source>
        <dbReference type="ARBA" id="ARBA00022989"/>
    </source>
</evidence>
<dbReference type="InterPro" id="IPR004835">
    <property type="entry name" value="Chitin_synth"/>
</dbReference>
<accession>A0A1V9XRA1</accession>
<reference evidence="14 15" key="1">
    <citation type="journal article" date="2017" name="Gigascience">
        <title>Draft genome of the honey bee ectoparasitic mite, Tropilaelaps mercedesae, is shaped by the parasitic life history.</title>
        <authorList>
            <person name="Dong X."/>
            <person name="Armstrong S.D."/>
            <person name="Xia D."/>
            <person name="Makepeace B.L."/>
            <person name="Darby A.C."/>
            <person name="Kadowaki T."/>
        </authorList>
    </citation>
    <scope>NUCLEOTIDE SEQUENCE [LARGE SCALE GENOMIC DNA]</scope>
    <source>
        <strain evidence="14">Wuxi-XJTLU</strain>
    </source>
</reference>